<sequence>MGTQPTQDGYLKLLQMGTQTQQDKAGNKYEVKPQYEELSKQINMQYAINQCYECMRAIKESLDGRHSHPVVTAPTIALNFSDTTQQSASRNVAPNQILNEDTSNNNSSLLPLKLPRHARRNLLLNSAVSRFRSSSTQPPRLVGKKGLLERFPTLPRTRKRRSEINGKSR</sequence>
<accession>A0A2Z7A5Z1</accession>
<proteinExistence type="predicted"/>
<keyword evidence="3" id="KW-1185">Reference proteome</keyword>
<dbReference type="EMBL" id="KV018673">
    <property type="protein sequence ID" value="KZV16691.1"/>
    <property type="molecule type" value="Genomic_DNA"/>
</dbReference>
<evidence type="ECO:0000313" key="2">
    <source>
        <dbReference type="EMBL" id="KZV16691.1"/>
    </source>
</evidence>
<dbReference type="AlphaFoldDB" id="A0A2Z7A5Z1"/>
<organism evidence="2 3">
    <name type="scientific">Dorcoceras hygrometricum</name>
    <dbReference type="NCBI Taxonomy" id="472368"/>
    <lineage>
        <taxon>Eukaryota</taxon>
        <taxon>Viridiplantae</taxon>
        <taxon>Streptophyta</taxon>
        <taxon>Embryophyta</taxon>
        <taxon>Tracheophyta</taxon>
        <taxon>Spermatophyta</taxon>
        <taxon>Magnoliopsida</taxon>
        <taxon>eudicotyledons</taxon>
        <taxon>Gunneridae</taxon>
        <taxon>Pentapetalae</taxon>
        <taxon>asterids</taxon>
        <taxon>lamiids</taxon>
        <taxon>Lamiales</taxon>
        <taxon>Gesneriaceae</taxon>
        <taxon>Didymocarpoideae</taxon>
        <taxon>Trichosporeae</taxon>
        <taxon>Loxocarpinae</taxon>
        <taxon>Dorcoceras</taxon>
    </lineage>
</organism>
<evidence type="ECO:0000256" key="1">
    <source>
        <dbReference type="SAM" id="MobiDB-lite"/>
    </source>
</evidence>
<protein>
    <submittedName>
        <fullName evidence="2">Mediator-associated protein 1-like</fullName>
    </submittedName>
</protein>
<gene>
    <name evidence="2" type="ORF">F511_20612</name>
</gene>
<name>A0A2Z7A5Z1_9LAMI</name>
<dbReference type="Proteomes" id="UP000250235">
    <property type="component" value="Unassembled WGS sequence"/>
</dbReference>
<feature type="region of interest" description="Disordered" evidence="1">
    <location>
        <begin position="150"/>
        <end position="169"/>
    </location>
</feature>
<reference evidence="2 3" key="1">
    <citation type="journal article" date="2015" name="Proc. Natl. Acad. Sci. U.S.A.">
        <title>The resurrection genome of Boea hygrometrica: A blueprint for survival of dehydration.</title>
        <authorList>
            <person name="Xiao L."/>
            <person name="Yang G."/>
            <person name="Zhang L."/>
            <person name="Yang X."/>
            <person name="Zhao S."/>
            <person name="Ji Z."/>
            <person name="Zhou Q."/>
            <person name="Hu M."/>
            <person name="Wang Y."/>
            <person name="Chen M."/>
            <person name="Xu Y."/>
            <person name="Jin H."/>
            <person name="Xiao X."/>
            <person name="Hu G."/>
            <person name="Bao F."/>
            <person name="Hu Y."/>
            <person name="Wan P."/>
            <person name="Li L."/>
            <person name="Deng X."/>
            <person name="Kuang T."/>
            <person name="Xiang C."/>
            <person name="Zhu J.K."/>
            <person name="Oliver M.J."/>
            <person name="He Y."/>
        </authorList>
    </citation>
    <scope>NUCLEOTIDE SEQUENCE [LARGE SCALE GENOMIC DNA]</scope>
    <source>
        <strain evidence="3">cv. XS01</strain>
    </source>
</reference>
<evidence type="ECO:0000313" key="3">
    <source>
        <dbReference type="Proteomes" id="UP000250235"/>
    </source>
</evidence>